<evidence type="ECO:0000256" key="1">
    <source>
        <dbReference type="ARBA" id="ARBA00022741"/>
    </source>
</evidence>
<dbReference type="InterPro" id="IPR025662">
    <property type="entry name" value="Sigma_54_int_dom_ATP-bd_1"/>
</dbReference>
<dbReference type="GO" id="GO:0006355">
    <property type="term" value="P:regulation of DNA-templated transcription"/>
    <property type="evidence" value="ECO:0007669"/>
    <property type="project" value="InterPro"/>
</dbReference>
<evidence type="ECO:0000313" key="9">
    <source>
        <dbReference type="EMBL" id="ACF43584.1"/>
    </source>
</evidence>
<dbReference type="SMART" id="SM00382">
    <property type="entry name" value="AAA"/>
    <property type="match status" value="1"/>
</dbReference>
<accession>B4SHB7</accession>
<dbReference type="PROSITE" id="PS00675">
    <property type="entry name" value="SIGMA54_INTERACT_1"/>
    <property type="match status" value="1"/>
</dbReference>
<dbReference type="Pfam" id="PF02954">
    <property type="entry name" value="HTH_8"/>
    <property type="match status" value="1"/>
</dbReference>
<dbReference type="InterPro" id="IPR001789">
    <property type="entry name" value="Sig_transdc_resp-reg_receiver"/>
</dbReference>
<evidence type="ECO:0000313" key="10">
    <source>
        <dbReference type="Proteomes" id="UP000002724"/>
    </source>
</evidence>
<sequence length="452" mass="50424">MSHTILVVEDEKVQLESIAGYLSKQGYHVLTSSRPVEALVIAREHAVDIVLTDFKMPAMSGVELLDALKKLNPGIEVIIMTAYGSIESATEAMKLGAVDYITKPIDLCQLQLMIRNTLERKLLVSENRQLRQQLSERFSFEGIVSQSTAMSQVLNIAGRVASSNAPVLITGETGTGKELIAKAVHFAGSHHEKPFVAVNCAALPENLLESELFGHEKGAFTGADRQRKGRFEMAEGGTLFIDEVGEIPLALQVKLLRVLQEKSFERVGSSHSLQTNARIVAATNRDLEAMVREGKFREDLFYRLNVVAIRIPPLRERRADIPPLIDAFISRFASENKKRITGISREAMDTLMKYPYPGNVRELENIVQQSIVLCRAEIITRDDLPLRVHEAFSEKASPLEMEGTFIEKVEAFEKSLILAALKEAGNVQTRASERLGIGERHLRYKLKKYGMK</sequence>
<feature type="modified residue" description="4-aspartylphosphate" evidence="6">
    <location>
        <position position="53"/>
    </location>
</feature>
<protein>
    <submittedName>
        <fullName evidence="9">Two component, sigma54 specific, transcriptional regulator, Fis family</fullName>
    </submittedName>
</protein>
<dbReference type="InterPro" id="IPR058031">
    <property type="entry name" value="AAA_lid_NorR"/>
</dbReference>
<dbReference type="InterPro" id="IPR003593">
    <property type="entry name" value="AAA+_ATPase"/>
</dbReference>
<keyword evidence="3" id="KW-0805">Transcription regulation</keyword>
<dbReference type="PRINTS" id="PR01590">
    <property type="entry name" value="HTHFIS"/>
</dbReference>
<name>B4SHB7_PELPB</name>
<dbReference type="AlphaFoldDB" id="B4SHB7"/>
<dbReference type="InterPro" id="IPR011006">
    <property type="entry name" value="CheY-like_superfamily"/>
</dbReference>
<evidence type="ECO:0000256" key="2">
    <source>
        <dbReference type="ARBA" id="ARBA00022840"/>
    </source>
</evidence>
<dbReference type="OrthoDB" id="9811901at2"/>
<dbReference type="SUPFAM" id="SSF52540">
    <property type="entry name" value="P-loop containing nucleoside triphosphate hydrolases"/>
    <property type="match status" value="1"/>
</dbReference>
<keyword evidence="10" id="KW-1185">Reference proteome</keyword>
<dbReference type="Gene3D" id="1.10.8.60">
    <property type="match status" value="1"/>
</dbReference>
<dbReference type="PROSITE" id="PS50110">
    <property type="entry name" value="RESPONSE_REGULATORY"/>
    <property type="match status" value="1"/>
</dbReference>
<organism evidence="9 10">
    <name type="scientific">Pelodictyon phaeoclathratiforme (strain DSM 5477 / BU-1)</name>
    <dbReference type="NCBI Taxonomy" id="324925"/>
    <lineage>
        <taxon>Bacteria</taxon>
        <taxon>Pseudomonadati</taxon>
        <taxon>Chlorobiota</taxon>
        <taxon>Chlorobiia</taxon>
        <taxon>Chlorobiales</taxon>
        <taxon>Chlorobiaceae</taxon>
        <taxon>Chlorobium/Pelodictyon group</taxon>
        <taxon>Pelodictyon</taxon>
    </lineage>
</organism>
<dbReference type="GO" id="GO:0000160">
    <property type="term" value="P:phosphorelay signal transduction system"/>
    <property type="evidence" value="ECO:0007669"/>
    <property type="project" value="InterPro"/>
</dbReference>
<dbReference type="EMBL" id="CP001110">
    <property type="protein sequence ID" value="ACF43584.1"/>
    <property type="molecule type" value="Genomic_DNA"/>
</dbReference>
<dbReference type="InterPro" id="IPR027417">
    <property type="entry name" value="P-loop_NTPase"/>
</dbReference>
<keyword evidence="5" id="KW-0804">Transcription</keyword>
<dbReference type="PROSITE" id="PS00688">
    <property type="entry name" value="SIGMA54_INTERACT_3"/>
    <property type="match status" value="1"/>
</dbReference>
<dbReference type="InterPro" id="IPR002197">
    <property type="entry name" value="HTH_Fis"/>
</dbReference>
<dbReference type="InterPro" id="IPR025944">
    <property type="entry name" value="Sigma_54_int_dom_CS"/>
</dbReference>
<dbReference type="InterPro" id="IPR025943">
    <property type="entry name" value="Sigma_54_int_dom_ATP-bd_2"/>
</dbReference>
<dbReference type="eggNOG" id="COG2204">
    <property type="taxonomic scope" value="Bacteria"/>
</dbReference>
<evidence type="ECO:0000259" key="7">
    <source>
        <dbReference type="PROSITE" id="PS50045"/>
    </source>
</evidence>
<keyword evidence="6" id="KW-0597">Phosphoprotein</keyword>
<feature type="domain" description="Sigma-54 factor interaction" evidence="7">
    <location>
        <begin position="143"/>
        <end position="372"/>
    </location>
</feature>
<dbReference type="PROSITE" id="PS50045">
    <property type="entry name" value="SIGMA54_INTERACT_4"/>
    <property type="match status" value="1"/>
</dbReference>
<dbReference type="Gene3D" id="1.10.10.60">
    <property type="entry name" value="Homeodomain-like"/>
    <property type="match status" value="1"/>
</dbReference>
<dbReference type="InterPro" id="IPR002078">
    <property type="entry name" value="Sigma_54_int"/>
</dbReference>
<dbReference type="GO" id="GO:0043565">
    <property type="term" value="F:sequence-specific DNA binding"/>
    <property type="evidence" value="ECO:0007669"/>
    <property type="project" value="InterPro"/>
</dbReference>
<keyword evidence="1" id="KW-0547">Nucleotide-binding</keyword>
<dbReference type="SUPFAM" id="SSF46689">
    <property type="entry name" value="Homeodomain-like"/>
    <property type="match status" value="1"/>
</dbReference>
<dbReference type="PANTHER" id="PTHR32071">
    <property type="entry name" value="TRANSCRIPTIONAL REGULATORY PROTEIN"/>
    <property type="match status" value="1"/>
</dbReference>
<keyword evidence="2" id="KW-0067">ATP-binding</keyword>
<dbReference type="PROSITE" id="PS00676">
    <property type="entry name" value="SIGMA54_INTERACT_2"/>
    <property type="match status" value="1"/>
</dbReference>
<dbReference type="Pfam" id="PF25601">
    <property type="entry name" value="AAA_lid_14"/>
    <property type="match status" value="1"/>
</dbReference>
<proteinExistence type="predicted"/>
<dbReference type="Gene3D" id="3.40.50.300">
    <property type="entry name" value="P-loop containing nucleotide triphosphate hydrolases"/>
    <property type="match status" value="1"/>
</dbReference>
<dbReference type="FunFam" id="3.40.50.300:FF:000006">
    <property type="entry name" value="DNA-binding transcriptional regulator NtrC"/>
    <property type="match status" value="1"/>
</dbReference>
<dbReference type="InterPro" id="IPR009057">
    <property type="entry name" value="Homeodomain-like_sf"/>
</dbReference>
<evidence type="ECO:0000256" key="3">
    <source>
        <dbReference type="ARBA" id="ARBA00023015"/>
    </source>
</evidence>
<dbReference type="Pfam" id="PF00072">
    <property type="entry name" value="Response_reg"/>
    <property type="match status" value="1"/>
</dbReference>
<gene>
    <name evidence="9" type="ordered locus">Ppha_1319</name>
</gene>
<evidence type="ECO:0000256" key="6">
    <source>
        <dbReference type="PROSITE-ProRule" id="PRU00169"/>
    </source>
</evidence>
<reference evidence="9 10" key="1">
    <citation type="submission" date="2008-06" db="EMBL/GenBank/DDBJ databases">
        <title>Complete sequence of Pelodictyon phaeoclathratiforme BU-1.</title>
        <authorList>
            <consortium name="US DOE Joint Genome Institute"/>
            <person name="Lucas S."/>
            <person name="Copeland A."/>
            <person name="Lapidus A."/>
            <person name="Glavina del Rio T."/>
            <person name="Dalin E."/>
            <person name="Tice H."/>
            <person name="Bruce D."/>
            <person name="Goodwin L."/>
            <person name="Pitluck S."/>
            <person name="Schmutz J."/>
            <person name="Larimer F."/>
            <person name="Land M."/>
            <person name="Hauser L."/>
            <person name="Kyrpides N."/>
            <person name="Mikhailova N."/>
            <person name="Liu Z."/>
            <person name="Li T."/>
            <person name="Zhao F."/>
            <person name="Overmann J."/>
            <person name="Bryant D.A."/>
            <person name="Richardson P."/>
        </authorList>
    </citation>
    <scope>NUCLEOTIDE SEQUENCE [LARGE SCALE GENOMIC DNA]</scope>
    <source>
        <strain evidence="10">DSM 5477 / BU-1</strain>
    </source>
</reference>
<dbReference type="KEGG" id="pph:Ppha_1319"/>
<dbReference type="STRING" id="324925.Ppha_1319"/>
<dbReference type="GO" id="GO:0005524">
    <property type="term" value="F:ATP binding"/>
    <property type="evidence" value="ECO:0007669"/>
    <property type="project" value="UniProtKB-KW"/>
</dbReference>
<dbReference type="SMART" id="SM00448">
    <property type="entry name" value="REC"/>
    <property type="match status" value="1"/>
</dbReference>
<feature type="domain" description="Response regulatory" evidence="8">
    <location>
        <begin position="4"/>
        <end position="118"/>
    </location>
</feature>
<evidence type="ECO:0000256" key="5">
    <source>
        <dbReference type="ARBA" id="ARBA00023163"/>
    </source>
</evidence>
<dbReference type="HOGENOM" id="CLU_000445_0_6_10"/>
<dbReference type="SUPFAM" id="SSF52172">
    <property type="entry name" value="CheY-like"/>
    <property type="match status" value="1"/>
</dbReference>
<dbReference type="Pfam" id="PF00158">
    <property type="entry name" value="Sigma54_activat"/>
    <property type="match status" value="1"/>
</dbReference>
<dbReference type="Proteomes" id="UP000002724">
    <property type="component" value="Chromosome"/>
</dbReference>
<dbReference type="RefSeq" id="WP_012508075.1">
    <property type="nucleotide sequence ID" value="NC_011060.1"/>
</dbReference>
<evidence type="ECO:0000259" key="8">
    <source>
        <dbReference type="PROSITE" id="PS50110"/>
    </source>
</evidence>
<dbReference type="CDD" id="cd00009">
    <property type="entry name" value="AAA"/>
    <property type="match status" value="1"/>
</dbReference>
<evidence type="ECO:0000256" key="4">
    <source>
        <dbReference type="ARBA" id="ARBA00023125"/>
    </source>
</evidence>
<dbReference type="Gene3D" id="3.40.50.2300">
    <property type="match status" value="1"/>
</dbReference>
<keyword evidence="4" id="KW-0238">DNA-binding</keyword>